<dbReference type="CDD" id="cd18578">
    <property type="entry name" value="ABC_6TM_Pgp_ABCB1_D2_like"/>
    <property type="match status" value="1"/>
</dbReference>
<dbReference type="Proteomes" id="UP000001294">
    <property type="component" value="Unassembled WGS sequence"/>
</dbReference>
<feature type="transmembrane region" description="Helical" evidence="11">
    <location>
        <begin position="109"/>
        <end position="132"/>
    </location>
</feature>
<dbReference type="CDD" id="cd18577">
    <property type="entry name" value="ABC_6TM_Pgp_ABCB1_D1_like"/>
    <property type="match status" value="1"/>
</dbReference>
<feature type="transmembrane region" description="Helical" evidence="11">
    <location>
        <begin position="56"/>
        <end position="79"/>
    </location>
</feature>
<proteinExistence type="inferred from homology"/>
<dbReference type="InterPro" id="IPR011527">
    <property type="entry name" value="ABC1_TM_dom"/>
</dbReference>
<feature type="region of interest" description="Disordered" evidence="10">
    <location>
        <begin position="1"/>
        <end position="20"/>
    </location>
</feature>
<dbReference type="PANTHER" id="PTHR43394:SF11">
    <property type="entry name" value="ATP-BINDING CASSETTE TRANSPORTER"/>
    <property type="match status" value="1"/>
</dbReference>
<evidence type="ECO:0000313" key="15">
    <source>
        <dbReference type="Proteomes" id="UP000001294"/>
    </source>
</evidence>
<dbReference type="GO" id="GO:0005524">
    <property type="term" value="F:ATP binding"/>
    <property type="evidence" value="ECO:0007669"/>
    <property type="project" value="UniProtKB-KW"/>
</dbReference>
<dbReference type="VEuPathDB" id="FungiDB:PMAA_066680"/>
<dbReference type="InterPro" id="IPR017871">
    <property type="entry name" value="ABC_transporter-like_CS"/>
</dbReference>
<dbReference type="SUPFAM" id="SSF52540">
    <property type="entry name" value="P-loop containing nucleoside triphosphate hydrolases"/>
    <property type="match status" value="2"/>
</dbReference>
<keyword evidence="6" id="KW-0547">Nucleotide-binding</keyword>
<dbReference type="GO" id="GO:0016887">
    <property type="term" value="F:ATP hydrolysis activity"/>
    <property type="evidence" value="ECO:0007669"/>
    <property type="project" value="InterPro"/>
</dbReference>
<feature type="domain" description="ABC transmembrane type-1" evidence="13">
    <location>
        <begin position="59"/>
        <end position="349"/>
    </location>
</feature>
<comment type="subcellular location">
    <subcellularLocation>
        <location evidence="1">Membrane</location>
        <topology evidence="1">Multi-pass membrane protein</topology>
    </subcellularLocation>
</comment>
<dbReference type="PANTHER" id="PTHR43394">
    <property type="entry name" value="ATP-DEPENDENT PERMEASE MDL1, MITOCHONDRIAL"/>
    <property type="match status" value="1"/>
</dbReference>
<evidence type="ECO:0000259" key="13">
    <source>
        <dbReference type="PROSITE" id="PS50929"/>
    </source>
</evidence>
<dbReference type="FunFam" id="3.40.50.300:FF:000251">
    <property type="entry name" value="ABC transporter B family member 19"/>
    <property type="match status" value="1"/>
</dbReference>
<reference evidence="15" key="1">
    <citation type="journal article" date="2015" name="Genome Announc.">
        <title>Genome sequence of the AIDS-associated pathogen Penicillium marneffei (ATCC18224) and its near taxonomic relative Talaromyces stipitatus (ATCC10500).</title>
        <authorList>
            <person name="Nierman W.C."/>
            <person name="Fedorova-Abrams N.D."/>
            <person name="Andrianopoulos A."/>
        </authorList>
    </citation>
    <scope>NUCLEOTIDE SEQUENCE [LARGE SCALE GENOMIC DNA]</scope>
    <source>
        <strain evidence="15">ATCC 18224 / CBS 334.59 / QM 7333</strain>
    </source>
</reference>
<keyword evidence="7" id="KW-0067">ATP-binding</keyword>
<evidence type="ECO:0000256" key="10">
    <source>
        <dbReference type="SAM" id="MobiDB-lite"/>
    </source>
</evidence>
<dbReference type="Pfam" id="PF00005">
    <property type="entry name" value="ABC_tran"/>
    <property type="match status" value="2"/>
</dbReference>
<dbReference type="InterPro" id="IPR036640">
    <property type="entry name" value="ABC1_TM_sf"/>
</dbReference>
<evidence type="ECO:0000256" key="1">
    <source>
        <dbReference type="ARBA" id="ARBA00004141"/>
    </source>
</evidence>
<feature type="transmembrane region" description="Helical" evidence="11">
    <location>
        <begin position="208"/>
        <end position="229"/>
    </location>
</feature>
<dbReference type="GO" id="GO:0005743">
    <property type="term" value="C:mitochondrial inner membrane"/>
    <property type="evidence" value="ECO:0007669"/>
    <property type="project" value="TreeGrafter"/>
</dbReference>
<evidence type="ECO:0000313" key="14">
    <source>
        <dbReference type="EMBL" id="EEA25564.1"/>
    </source>
</evidence>
<dbReference type="CDD" id="cd03249">
    <property type="entry name" value="ABC_MTABC3_MDL1_MDL2"/>
    <property type="match status" value="2"/>
</dbReference>
<dbReference type="InterPro" id="IPR003593">
    <property type="entry name" value="AAA+_ATPase"/>
</dbReference>
<evidence type="ECO:0000256" key="5">
    <source>
        <dbReference type="ARBA" id="ARBA00022737"/>
    </source>
</evidence>
<organism evidence="14 15">
    <name type="scientific">Talaromyces marneffei (strain ATCC 18224 / CBS 334.59 / QM 7333)</name>
    <name type="common">Penicillium marneffei</name>
    <dbReference type="NCBI Taxonomy" id="441960"/>
    <lineage>
        <taxon>Eukaryota</taxon>
        <taxon>Fungi</taxon>
        <taxon>Dikarya</taxon>
        <taxon>Ascomycota</taxon>
        <taxon>Pezizomycotina</taxon>
        <taxon>Eurotiomycetes</taxon>
        <taxon>Eurotiomycetidae</taxon>
        <taxon>Eurotiales</taxon>
        <taxon>Trichocomaceae</taxon>
        <taxon>Talaromyces</taxon>
        <taxon>Talaromyces sect. Talaromyces</taxon>
    </lineage>
</organism>
<dbReference type="InterPro" id="IPR003439">
    <property type="entry name" value="ABC_transporter-like_ATP-bd"/>
</dbReference>
<feature type="domain" description="ABC transmembrane type-1" evidence="13">
    <location>
        <begin position="712"/>
        <end position="1001"/>
    </location>
</feature>
<dbReference type="FunFam" id="3.40.50.300:FF:000967">
    <property type="entry name" value="ABC multidrug transporter mdr4"/>
    <property type="match status" value="1"/>
</dbReference>
<feature type="transmembrane region" description="Helical" evidence="11">
    <location>
        <begin position="826"/>
        <end position="848"/>
    </location>
</feature>
<evidence type="ECO:0000256" key="8">
    <source>
        <dbReference type="ARBA" id="ARBA00022989"/>
    </source>
</evidence>
<evidence type="ECO:0000256" key="2">
    <source>
        <dbReference type="ARBA" id="ARBA00007577"/>
    </source>
</evidence>
<feature type="domain" description="ABC transporter" evidence="12">
    <location>
        <begin position="1034"/>
        <end position="1271"/>
    </location>
</feature>
<evidence type="ECO:0000256" key="7">
    <source>
        <dbReference type="ARBA" id="ARBA00022840"/>
    </source>
</evidence>
<dbReference type="GO" id="GO:0090374">
    <property type="term" value="P:oligopeptide export from mitochondrion"/>
    <property type="evidence" value="ECO:0007669"/>
    <property type="project" value="TreeGrafter"/>
</dbReference>
<feature type="transmembrane region" description="Helical" evidence="11">
    <location>
        <begin position="182"/>
        <end position="202"/>
    </location>
</feature>
<sequence>MESQVYADGPSEDATVSTDEENVQNKNHILSQQVDSPEVHIGFLSLYRYATISDKLLLLLSVACCVIAGAAVPGMTIVLGGLTEKIRDFVVGGVSVQEFKDDISRYSLYFVYVGIGEFVTVLIGTAGFVYVGERVTGKTRERYMQAILRQNIGFFDKLGPGEIANRITVDTHLMQTAVSEKVGTALTSVGTFITALVISLGYSWRLALISFSSVVAIVLLMGTVSRFIVIFNQRAQKEFDLAVSLAEEAIGYIRIVSSLNARDQLSDRFENYLEQSEKWGRKVKTLLGVSIGGLICIVMLNIGLDCWEGSRLLVDSKITQGDILTITLSIVIGAFSLGYVAPNIQHIAAGIAAAAKIFGTIDRESPIDPLKEGGNVLESLSGQIDFNNITHIYPSRPDTVALKSVSLNIRAGQTIALVGRSGSGKSTFINILQRFYTPVVGSISVDGHDIAKLDLSWLRQQMSLVGQQPTLFSTTIFENIAHGLIGTINENASRETKEQLVIEAAKIANAHSFIQALPDGYDTWVGERGSQLSGGQKQRISIARAVIRNPKILLLDEATSALDSNSEHLVQEALDRAAEGRTTIMVAHRLSTVRGADRIVVLDQGQIVEEGTHEELVEKQGAYFRLFEAQRIRQDIADDQHALTSPGSFTTDDVSVSRFGVGSVSDVHLLSLNLNEKGVKTTVEQAVHDPPSLGSLVRMVAMLNRPEAKILALGLCCSVLAGGGTPTHVVFLAKNVEALAKPPALYSELRSDVNFWSVLYLALGLGLLLIQGTQGFALGFCSERLLRRARSTAFQSILKQKMTFFDQKDNSTGSLVSFLSMQTVNLVGLSGSTLGTILTGATTMIAAICVSIAFGWKLGLVCVAMAPVLIACGFLRFYLLARYESQSKLLYERSAGYACEAVTDVRTVAALTREREICAEYYQQVQGIIAKNLPSVATTSILYACSQSLFFGCTALSFWYGGNLIADGKYTLFELFVCFIEIMFATQSVGTIFSFAPDMARAKEAAVNLKNIYEQEPEASEGNPLDLDKLQGKIVFENVSFRYPTRPTKYSLRDVKISIEPGQHVALVGSSGSGKSTIIALLERFYEAEQGLITLDGKDIRDCSTSQYRSAFGLVSQEPTMLRGTIRENILLGLDQEIPEESIVTACKDANIYEFIQSLPDGMATTVGTKGVLLSGGQKQRIAIARILIRDPKILLLDEATSALDSESATVVQQALEKLRQGRTCISVAHQLSAIQDADQIYVLHDGTVVERGTHEELIRRPGIYNELARLQALDG</sequence>
<feature type="transmembrane region" description="Helical" evidence="11">
    <location>
        <begin position="710"/>
        <end position="733"/>
    </location>
</feature>
<feature type="transmembrane region" description="Helical" evidence="11">
    <location>
        <begin position="941"/>
        <end position="960"/>
    </location>
</feature>
<dbReference type="InterPro" id="IPR027417">
    <property type="entry name" value="P-loop_NTPase"/>
</dbReference>
<dbReference type="Gene3D" id="1.20.1560.10">
    <property type="entry name" value="ABC transporter type 1, transmembrane domain"/>
    <property type="match status" value="2"/>
</dbReference>
<keyword evidence="3" id="KW-0813">Transport</keyword>
<dbReference type="Gene3D" id="3.40.50.300">
    <property type="entry name" value="P-loop containing nucleotide triphosphate hydrolases"/>
    <property type="match status" value="2"/>
</dbReference>
<dbReference type="Pfam" id="PF00664">
    <property type="entry name" value="ABC_membrane"/>
    <property type="match status" value="2"/>
</dbReference>
<dbReference type="AlphaFoldDB" id="B6QC70"/>
<evidence type="ECO:0000256" key="4">
    <source>
        <dbReference type="ARBA" id="ARBA00022692"/>
    </source>
</evidence>
<evidence type="ECO:0000256" key="3">
    <source>
        <dbReference type="ARBA" id="ARBA00022448"/>
    </source>
</evidence>
<name>B6QC70_TALMQ</name>
<evidence type="ECO:0000256" key="6">
    <source>
        <dbReference type="ARBA" id="ARBA00022741"/>
    </source>
</evidence>
<keyword evidence="15" id="KW-1185">Reference proteome</keyword>
<keyword evidence="9 11" id="KW-0472">Membrane</keyword>
<dbReference type="HOGENOM" id="CLU_000604_17_2_1"/>
<dbReference type="SUPFAM" id="SSF90123">
    <property type="entry name" value="ABC transporter transmembrane region"/>
    <property type="match status" value="2"/>
</dbReference>
<feature type="transmembrane region" description="Helical" evidence="11">
    <location>
        <begin position="972"/>
        <end position="996"/>
    </location>
</feature>
<evidence type="ECO:0000256" key="9">
    <source>
        <dbReference type="ARBA" id="ARBA00023136"/>
    </source>
</evidence>
<dbReference type="EMBL" id="DS995900">
    <property type="protein sequence ID" value="EEA25564.1"/>
    <property type="molecule type" value="Genomic_DNA"/>
</dbReference>
<dbReference type="PhylomeDB" id="B6QC70"/>
<feature type="transmembrane region" description="Helical" evidence="11">
    <location>
        <begin position="285"/>
        <end position="303"/>
    </location>
</feature>
<dbReference type="PROSITE" id="PS50893">
    <property type="entry name" value="ABC_TRANSPORTER_2"/>
    <property type="match status" value="2"/>
</dbReference>
<protein>
    <submittedName>
        <fullName evidence="14">ABC transporter, putative</fullName>
    </submittedName>
</protein>
<accession>B6QC70</accession>
<keyword evidence="8 11" id="KW-1133">Transmembrane helix</keyword>
<dbReference type="SMART" id="SM00382">
    <property type="entry name" value="AAA"/>
    <property type="match status" value="2"/>
</dbReference>
<dbReference type="PROSITE" id="PS00211">
    <property type="entry name" value="ABC_TRANSPORTER_1"/>
    <property type="match status" value="2"/>
</dbReference>
<keyword evidence="4 11" id="KW-0812">Transmembrane</keyword>
<dbReference type="InterPro" id="IPR039421">
    <property type="entry name" value="Type_1_exporter"/>
</dbReference>
<comment type="similarity">
    <text evidence="2">Belongs to the ABC transporter superfamily. ABCB family. Multidrug resistance exporter (TC 3.A.1.201) subfamily.</text>
</comment>
<evidence type="ECO:0000259" key="12">
    <source>
        <dbReference type="PROSITE" id="PS50893"/>
    </source>
</evidence>
<feature type="transmembrane region" description="Helical" evidence="11">
    <location>
        <begin position="323"/>
        <end position="341"/>
    </location>
</feature>
<dbReference type="PROSITE" id="PS50929">
    <property type="entry name" value="ABC_TM1F"/>
    <property type="match status" value="2"/>
</dbReference>
<feature type="domain" description="ABC transporter" evidence="12">
    <location>
        <begin position="384"/>
        <end position="629"/>
    </location>
</feature>
<keyword evidence="5" id="KW-0677">Repeat</keyword>
<feature type="transmembrane region" description="Helical" evidence="11">
    <location>
        <begin position="854"/>
        <end position="879"/>
    </location>
</feature>
<feature type="transmembrane region" description="Helical" evidence="11">
    <location>
        <begin position="753"/>
        <end position="781"/>
    </location>
</feature>
<evidence type="ECO:0000256" key="11">
    <source>
        <dbReference type="SAM" id="Phobius"/>
    </source>
</evidence>
<dbReference type="GO" id="GO:0015421">
    <property type="term" value="F:ABC-type oligopeptide transporter activity"/>
    <property type="evidence" value="ECO:0007669"/>
    <property type="project" value="TreeGrafter"/>
</dbReference>
<gene>
    <name evidence="14" type="ORF">PMAA_066680</name>
</gene>